<dbReference type="EnsemblBacteria" id="CAD74999">
    <property type="protein sequence ID" value="CAD74999"/>
    <property type="gene ID" value="RB6776"/>
</dbReference>
<dbReference type="STRING" id="243090.RB6776"/>
<dbReference type="AlphaFoldDB" id="Q7UPR2"/>
<evidence type="ECO:0000313" key="2">
    <source>
        <dbReference type="Proteomes" id="UP000001025"/>
    </source>
</evidence>
<evidence type="ECO:0000313" key="1">
    <source>
        <dbReference type="EMBL" id="CAD74999.1"/>
    </source>
</evidence>
<gene>
    <name evidence="1" type="ordered locus">RB6776</name>
</gene>
<keyword evidence="2" id="KW-1185">Reference proteome</keyword>
<organism evidence="1 2">
    <name type="scientific">Rhodopirellula baltica (strain DSM 10527 / NCIMB 13988 / SH1)</name>
    <dbReference type="NCBI Taxonomy" id="243090"/>
    <lineage>
        <taxon>Bacteria</taxon>
        <taxon>Pseudomonadati</taxon>
        <taxon>Planctomycetota</taxon>
        <taxon>Planctomycetia</taxon>
        <taxon>Pirellulales</taxon>
        <taxon>Pirellulaceae</taxon>
        <taxon>Rhodopirellula</taxon>
    </lineage>
</organism>
<dbReference type="HOGENOM" id="CLU_2938684_0_0_0"/>
<dbReference type="EMBL" id="BX294144">
    <property type="protein sequence ID" value="CAD74999.1"/>
    <property type="molecule type" value="Genomic_DNA"/>
</dbReference>
<dbReference type="InParanoid" id="Q7UPR2"/>
<dbReference type="Proteomes" id="UP000001025">
    <property type="component" value="Chromosome"/>
</dbReference>
<proteinExistence type="predicted"/>
<dbReference type="KEGG" id="rba:RB6776"/>
<name>Q7UPR2_RHOBA</name>
<accession>Q7UPR2</accession>
<reference evidence="1 2" key="1">
    <citation type="journal article" date="2003" name="Proc. Natl. Acad. Sci. U.S.A.">
        <title>Complete genome sequence of the marine planctomycete Pirellula sp. strain 1.</title>
        <authorList>
            <person name="Gloeckner F.O."/>
            <person name="Kube M."/>
            <person name="Bauer M."/>
            <person name="Teeling H."/>
            <person name="Lombardot T."/>
            <person name="Ludwig W."/>
            <person name="Gade D."/>
            <person name="Beck A."/>
            <person name="Borzym K."/>
            <person name="Heitmann K."/>
            <person name="Rabus R."/>
            <person name="Schlesner H."/>
            <person name="Amann R."/>
            <person name="Reinhardt R."/>
        </authorList>
    </citation>
    <scope>NUCLEOTIDE SEQUENCE [LARGE SCALE GENOMIC DNA]</scope>
    <source>
        <strain evidence="2">DSM 10527 / NCIMB 13988 / SH1</strain>
    </source>
</reference>
<sequence>MFRSRIRHDLFSGLAAESKIARPHRSSGLNLFNRLDRFSRLIRSRSSCRLSHCETAKVSN</sequence>
<protein>
    <submittedName>
        <fullName evidence="1">Uncharacterized protein</fullName>
    </submittedName>
</protein>